<protein>
    <submittedName>
        <fullName evidence="1">Esterase</fullName>
    </submittedName>
</protein>
<dbReference type="AlphaFoldDB" id="A0A1B1C862"/>
<name>A0A1B1C862_RHILE</name>
<organism evidence="1 2">
    <name type="scientific">Rhizobium leguminosarum</name>
    <dbReference type="NCBI Taxonomy" id="384"/>
    <lineage>
        <taxon>Bacteria</taxon>
        <taxon>Pseudomonadati</taxon>
        <taxon>Pseudomonadota</taxon>
        <taxon>Alphaproteobacteria</taxon>
        <taxon>Hyphomicrobiales</taxon>
        <taxon>Rhizobiaceae</taxon>
        <taxon>Rhizobium/Agrobacterium group</taxon>
        <taxon>Rhizobium</taxon>
    </lineage>
</organism>
<accession>A0A1B1C862</accession>
<dbReference type="SUPFAM" id="SSF53474">
    <property type="entry name" value="alpha/beta-Hydrolases"/>
    <property type="match status" value="1"/>
</dbReference>
<dbReference type="Pfam" id="PF05990">
    <property type="entry name" value="DUF900"/>
    <property type="match status" value="1"/>
</dbReference>
<evidence type="ECO:0000313" key="1">
    <source>
        <dbReference type="EMBL" id="ANP85973.1"/>
    </source>
</evidence>
<dbReference type="OrthoDB" id="9797755at2"/>
<dbReference type="InterPro" id="IPR010297">
    <property type="entry name" value="DUF900_hydrolase"/>
</dbReference>
<dbReference type="PANTHER" id="PTHR36513">
    <property type="entry name" value="ABC TRANSMEMBRANE TYPE-1 DOMAIN-CONTAINING PROTEIN"/>
    <property type="match status" value="1"/>
</dbReference>
<dbReference type="PANTHER" id="PTHR36513:SF1">
    <property type="entry name" value="TRANSMEMBRANE PROTEIN"/>
    <property type="match status" value="1"/>
</dbReference>
<reference evidence="1 2" key="1">
    <citation type="submission" date="2016-06" db="EMBL/GenBank/DDBJ databases">
        <title>Microsymbionts genomes from the relict species Vavilovia formosa.</title>
        <authorList>
            <person name="Chirak E."/>
            <person name="Kimeklis A."/>
            <person name="Andronov E."/>
        </authorList>
    </citation>
    <scope>NUCLEOTIDE SEQUENCE [LARGE SCALE GENOMIC DNA]</scope>
    <source>
        <strain evidence="1 2">Vaf10</strain>
    </source>
</reference>
<dbReference type="EMBL" id="CP016286">
    <property type="protein sequence ID" value="ANP85973.1"/>
    <property type="molecule type" value="Genomic_DNA"/>
</dbReference>
<dbReference type="Gene3D" id="3.40.50.1820">
    <property type="entry name" value="alpha/beta hydrolase"/>
    <property type="match status" value="1"/>
</dbReference>
<dbReference type="InterPro" id="IPR029058">
    <property type="entry name" value="AB_hydrolase_fold"/>
</dbReference>
<dbReference type="Proteomes" id="UP000092691">
    <property type="component" value="Chromosome"/>
</dbReference>
<proteinExistence type="predicted"/>
<sequence>MSTAKCLDGRIQPSLSLAQFQQKCAAVLRPELRENKKTEHFRGSEKPGNALGLKWISALLLLCALAGCGGHPKNVLIPVADSAPNATKVHMLVTTTRSRSTIQGEMFTGERALAPAFADITVSIPPANVRKIGEVAWPRRLPSNPATDFATLKAEEITRDDAKKWLSASVRKSRDRSVLVFIHGFNNRFEDSVYRFAQIVKDSGVRSAPVLVTWPSRGSLLAYGYDRESTNYTRNALETLFQYLARDPEVKEVSILAHSMGNWLALEALRQMAIRNGRLPGKFKNVMLASPDVDVDVFRQQIVDMGKQHPNFTLFVSRDDRALAVSRRVWGDVARLGAIDPEQAPYEKELADSQITVIDLTKVKAGDRLNHGKFAESPEVVQLIGARISEGQTLTDSKVGLGDKILAATTSTAAAAGSAAGLILAAPVAVVDADTRDNYAGQVSGLTGPVGTRPKTAECTAAGRSKETCRQ</sequence>
<evidence type="ECO:0000313" key="2">
    <source>
        <dbReference type="Proteomes" id="UP000092691"/>
    </source>
</evidence>
<gene>
    <name evidence="1" type="ORF">BA011_09675</name>
</gene>